<dbReference type="AlphaFoldDB" id="A0A5P2AKN6"/>
<gene>
    <name evidence="1" type="ORF">DEJ46_06350</name>
</gene>
<dbReference type="Proteomes" id="UP000324106">
    <property type="component" value="Chromosome"/>
</dbReference>
<accession>A0A5P2AKN6</accession>
<dbReference type="InterPro" id="IPR046151">
    <property type="entry name" value="DUF6153"/>
</dbReference>
<name>A0A5P2AKN6_STRVZ</name>
<evidence type="ECO:0000313" key="2">
    <source>
        <dbReference type="Proteomes" id="UP000324106"/>
    </source>
</evidence>
<sequence length="137" mass="13521">MTTLEKPLEAQQALRLKGLLVLVVLVGLLGMHAMGPGPMTAQASGAPASVTAVTSTAVDADREGHCDHDCSGHGGSGEHADPTCASAGVAGAVVLPALEPSLIGPVVTADGLVGTQTATAEGGRAPPSLSELQLLRI</sequence>
<dbReference type="RefSeq" id="WP_150264571.1">
    <property type="nucleotide sequence ID" value="NZ_CP029194.1"/>
</dbReference>
<protein>
    <submittedName>
        <fullName evidence="1">Uncharacterized protein</fullName>
    </submittedName>
</protein>
<reference evidence="1 2" key="1">
    <citation type="submission" date="2018-05" db="EMBL/GenBank/DDBJ databases">
        <title>Streptomyces venezuelae.</title>
        <authorList>
            <person name="Kim W."/>
            <person name="Lee N."/>
            <person name="Cho B.-K."/>
        </authorList>
    </citation>
    <scope>NUCLEOTIDE SEQUENCE [LARGE SCALE GENOMIC DNA]</scope>
    <source>
        <strain evidence="1 2">ATCC 15068</strain>
    </source>
</reference>
<evidence type="ECO:0000313" key="1">
    <source>
        <dbReference type="EMBL" id="QES18753.1"/>
    </source>
</evidence>
<proteinExistence type="predicted"/>
<dbReference type="OrthoDB" id="4322759at2"/>
<dbReference type="Pfam" id="PF19650">
    <property type="entry name" value="DUF6153"/>
    <property type="match status" value="1"/>
</dbReference>
<dbReference type="EMBL" id="CP029194">
    <property type="protein sequence ID" value="QES18753.1"/>
    <property type="molecule type" value="Genomic_DNA"/>
</dbReference>
<organism evidence="1 2">
    <name type="scientific">Streptomyces venezuelae</name>
    <dbReference type="NCBI Taxonomy" id="54571"/>
    <lineage>
        <taxon>Bacteria</taxon>
        <taxon>Bacillati</taxon>
        <taxon>Actinomycetota</taxon>
        <taxon>Actinomycetes</taxon>
        <taxon>Kitasatosporales</taxon>
        <taxon>Streptomycetaceae</taxon>
        <taxon>Streptomyces</taxon>
    </lineage>
</organism>